<comment type="caution">
    <text evidence="6">Lacks conserved residue(s) required for the propagation of feature annotation.</text>
</comment>
<dbReference type="GO" id="GO:0050560">
    <property type="term" value="F:aspartate-tRNA(Asn) ligase activity"/>
    <property type="evidence" value="ECO:0007669"/>
    <property type="project" value="UniProtKB-EC"/>
</dbReference>
<dbReference type="PANTHER" id="PTHR22594">
    <property type="entry name" value="ASPARTYL/LYSYL-TRNA SYNTHETASE"/>
    <property type="match status" value="1"/>
</dbReference>
<sequence>MERTLIKETPKKIGEEVLLKGWVNTRRDHGKIIFIDLRDRTGIVQVVFTCLADDESRRARTEEAKDLRSEWVVEIKGLVKGRPENLANPKLETGKIEIEAKELNVLAKAEELPFEIETDGLKLNEETRLRYRYLDLRRSRMTRNLRIRNKVIKFIRDYLNEEDFVEVETPILTKTTPEGARDFLVPSRLQPGNFYALPQSPQQYKQLLMVAGLEKYFQIARCFRDEDPRADRAYGEFSQVDIEMSFTSREEVLSLVEKMTKELVKKYFTEKKLTFSEFPRISYEEAITKYQTDKPDLRKDKNDPNELAFCFVVDFPLFEWKEKENRWDATHHPFTAPKPEAVSDLMAEKNLGDLKSLQYDFVLNGFEISGGSIRITDPEVQTKVFEIMGHTKEKIQQKFGHLLDAFKFGVPPHGGIAMGIDRILMVLLNEANLREVIAFPMTSSGQTAIMEAPTEASPEQLKELGIKIATK</sequence>
<keyword evidence="4 6" id="KW-0648">Protein biosynthesis</keyword>
<dbReference type="Pfam" id="PF01336">
    <property type="entry name" value="tRNA_anti-codon"/>
    <property type="match status" value="1"/>
</dbReference>
<comment type="subunit">
    <text evidence="6">Homodimer.</text>
</comment>
<feature type="binding site" evidence="6">
    <location>
        <begin position="224"/>
        <end position="226"/>
    </location>
    <ligand>
        <name>ATP</name>
        <dbReference type="ChEBI" id="CHEBI:30616"/>
    </ligand>
</feature>
<dbReference type="InterPro" id="IPR045864">
    <property type="entry name" value="aa-tRNA-synth_II/BPL/LPL"/>
</dbReference>
<evidence type="ECO:0000256" key="3">
    <source>
        <dbReference type="ARBA" id="ARBA00022840"/>
    </source>
</evidence>
<feature type="binding site" evidence="6">
    <location>
        <position position="224"/>
    </location>
    <ligand>
        <name>L-aspartate</name>
        <dbReference type="ChEBI" id="CHEBI:29991"/>
    </ligand>
</feature>
<keyword evidence="3 6" id="KW-0067">ATP-binding</keyword>
<dbReference type="SUPFAM" id="SSF50249">
    <property type="entry name" value="Nucleic acid-binding proteins"/>
    <property type="match status" value="1"/>
</dbReference>
<feature type="domain" description="Aminoacyl-transfer RNA synthetases class-II family profile" evidence="7">
    <location>
        <begin position="145"/>
        <end position="440"/>
    </location>
</feature>
<comment type="catalytic activity">
    <reaction evidence="6">
        <text>tRNA(Asx) + L-aspartate + ATP = L-aspartyl-tRNA(Asx) + AMP + diphosphate</text>
        <dbReference type="Rhea" id="RHEA:18349"/>
        <dbReference type="Rhea" id="RHEA-COMP:9710"/>
        <dbReference type="Rhea" id="RHEA-COMP:9711"/>
        <dbReference type="ChEBI" id="CHEBI:29991"/>
        <dbReference type="ChEBI" id="CHEBI:30616"/>
        <dbReference type="ChEBI" id="CHEBI:33019"/>
        <dbReference type="ChEBI" id="CHEBI:78442"/>
        <dbReference type="ChEBI" id="CHEBI:78516"/>
        <dbReference type="ChEBI" id="CHEBI:456215"/>
        <dbReference type="EC" id="6.1.1.23"/>
    </reaction>
</comment>
<keyword evidence="1 6" id="KW-0436">Ligase</keyword>
<dbReference type="InterPro" id="IPR004364">
    <property type="entry name" value="Aa-tRNA-synt_II"/>
</dbReference>
<dbReference type="Gene3D" id="2.40.50.140">
    <property type="entry name" value="Nucleic acid-binding proteins"/>
    <property type="match status" value="1"/>
</dbReference>
<dbReference type="InterPro" id="IPR047089">
    <property type="entry name" value="Asp-tRNA-ligase_1_N"/>
</dbReference>
<dbReference type="InterPro" id="IPR004524">
    <property type="entry name" value="Asp-tRNA-ligase_1"/>
</dbReference>
<evidence type="ECO:0000313" key="8">
    <source>
        <dbReference type="EMBL" id="PIV00663.1"/>
    </source>
</evidence>
<organism evidence="8 9">
    <name type="scientific">Candidatus Shapirobacteria bacterium CG03_land_8_20_14_0_80_39_12</name>
    <dbReference type="NCBI Taxonomy" id="1974879"/>
    <lineage>
        <taxon>Bacteria</taxon>
        <taxon>Candidatus Shapironibacteriota</taxon>
    </lineage>
</organism>
<feature type="site" description="Important for tRNA non-discrimination" evidence="6">
    <location>
        <position position="29"/>
    </location>
</feature>
<dbReference type="PROSITE" id="PS50862">
    <property type="entry name" value="AA_TRNA_LIGASE_II"/>
    <property type="match status" value="1"/>
</dbReference>
<reference evidence="9" key="1">
    <citation type="submission" date="2017-09" db="EMBL/GenBank/DDBJ databases">
        <title>Depth-based differentiation of microbial function through sediment-hosted aquifers and enrichment of novel symbionts in the deep terrestrial subsurface.</title>
        <authorList>
            <person name="Probst A.J."/>
            <person name="Ladd B."/>
            <person name="Jarett J.K."/>
            <person name="Geller-Mcgrath D.E."/>
            <person name="Sieber C.M.K."/>
            <person name="Emerson J.B."/>
            <person name="Anantharaman K."/>
            <person name="Thomas B.C."/>
            <person name="Malmstrom R."/>
            <person name="Stieglmeier M."/>
            <person name="Klingl A."/>
            <person name="Woyke T."/>
            <person name="Ryan C.M."/>
            <person name="Banfield J.F."/>
        </authorList>
    </citation>
    <scope>NUCLEOTIDE SEQUENCE [LARGE SCALE GENOMIC DNA]</scope>
</reference>
<evidence type="ECO:0000313" key="9">
    <source>
        <dbReference type="Proteomes" id="UP000229631"/>
    </source>
</evidence>
<comment type="function">
    <text evidence="6">Aspartyl-tRNA synthetase with relaxed tRNA specificity since it is able to aspartylate not only its cognate tRNA(Asp) but also tRNA(Asn). Reaction proceeds in two steps: L-aspartate is first activated by ATP to form Asp-AMP and then transferred to the acceptor end of tRNA(Asp/Asn).</text>
</comment>
<evidence type="ECO:0000256" key="4">
    <source>
        <dbReference type="ARBA" id="ARBA00022917"/>
    </source>
</evidence>
<protein>
    <recommendedName>
        <fullName evidence="6">Aspartate--tRNA(Asp/Asn) ligase</fullName>
        <ecNumber evidence="6">6.1.1.23</ecNumber>
    </recommendedName>
    <alternativeName>
        <fullName evidence="6">Aspartyl-tRNA synthetase</fullName>
        <shortName evidence="6">AspRS</shortName>
    </alternativeName>
    <alternativeName>
        <fullName evidence="6">Non-discriminating aspartyl-tRNA synthetase</fullName>
        <shortName evidence="6">ND-AspRS</shortName>
    </alternativeName>
</protein>
<dbReference type="InterPro" id="IPR004365">
    <property type="entry name" value="NA-bd_OB_tRNA"/>
</dbReference>
<feature type="region of interest" description="Aspartate" evidence="6">
    <location>
        <begin position="202"/>
        <end position="205"/>
    </location>
</feature>
<accession>A0A2M7BC26</accession>
<evidence type="ECO:0000259" key="7">
    <source>
        <dbReference type="PROSITE" id="PS50862"/>
    </source>
</evidence>
<dbReference type="AlphaFoldDB" id="A0A2M7BC26"/>
<feature type="binding site" evidence="6">
    <location>
        <begin position="419"/>
        <end position="422"/>
    </location>
    <ligand>
        <name>ATP</name>
        <dbReference type="ChEBI" id="CHEBI:30616"/>
    </ligand>
</feature>
<dbReference type="CDD" id="cd04317">
    <property type="entry name" value="EcAspRS_like_N"/>
    <property type="match status" value="1"/>
</dbReference>
<dbReference type="EMBL" id="PEVC01000046">
    <property type="protein sequence ID" value="PIV00663.1"/>
    <property type="molecule type" value="Genomic_DNA"/>
</dbReference>
<comment type="subcellular location">
    <subcellularLocation>
        <location evidence="6">Cytoplasm</location>
    </subcellularLocation>
</comment>
<dbReference type="InterPro" id="IPR012340">
    <property type="entry name" value="NA-bd_OB-fold"/>
</dbReference>
<dbReference type="InterPro" id="IPR002312">
    <property type="entry name" value="Asp/Asn-tRNA-synth_IIb"/>
</dbReference>
<dbReference type="GO" id="GO:0003676">
    <property type="term" value="F:nucleic acid binding"/>
    <property type="evidence" value="ECO:0007669"/>
    <property type="project" value="InterPro"/>
</dbReference>
<dbReference type="Gene3D" id="3.30.930.10">
    <property type="entry name" value="Bira Bifunctional Protein, Domain 2"/>
    <property type="match status" value="1"/>
</dbReference>
<dbReference type="GO" id="GO:0006422">
    <property type="term" value="P:aspartyl-tRNA aminoacylation"/>
    <property type="evidence" value="ECO:0007669"/>
    <property type="project" value="UniProtKB-UniRule"/>
</dbReference>
<feature type="binding site" evidence="6">
    <location>
        <position position="178"/>
    </location>
    <ligand>
        <name>L-aspartate</name>
        <dbReference type="ChEBI" id="CHEBI:29991"/>
    </ligand>
</feature>
<dbReference type="Proteomes" id="UP000229631">
    <property type="component" value="Unassembled WGS sequence"/>
</dbReference>
<dbReference type="SUPFAM" id="SSF55681">
    <property type="entry name" value="Class II aaRS and biotin synthetases"/>
    <property type="match status" value="1"/>
</dbReference>
<dbReference type="GO" id="GO:0004815">
    <property type="term" value="F:aspartate-tRNA ligase activity"/>
    <property type="evidence" value="ECO:0007669"/>
    <property type="project" value="UniProtKB-UniRule"/>
</dbReference>
<dbReference type="GO" id="GO:0005737">
    <property type="term" value="C:cytoplasm"/>
    <property type="evidence" value="ECO:0007669"/>
    <property type="project" value="UniProtKB-SubCell"/>
</dbReference>
<feature type="binding site" evidence="6">
    <location>
        <position position="374"/>
    </location>
    <ligand>
        <name>L-aspartate</name>
        <dbReference type="ChEBI" id="CHEBI:29991"/>
    </ligand>
</feature>
<dbReference type="InterPro" id="IPR047090">
    <property type="entry name" value="AspRS_core"/>
</dbReference>
<evidence type="ECO:0000256" key="1">
    <source>
        <dbReference type="ARBA" id="ARBA00022598"/>
    </source>
</evidence>
<evidence type="ECO:0000256" key="2">
    <source>
        <dbReference type="ARBA" id="ARBA00022741"/>
    </source>
</evidence>
<feature type="binding site" evidence="6">
    <location>
        <position position="331"/>
    </location>
    <ligand>
        <name>L-aspartate</name>
        <dbReference type="ChEBI" id="CHEBI:29991"/>
    </ligand>
</feature>
<comment type="similarity">
    <text evidence="6">Belongs to the class-II aminoacyl-tRNA synthetase family. Type 1 subfamily.</text>
</comment>
<dbReference type="PANTHER" id="PTHR22594:SF5">
    <property type="entry name" value="ASPARTATE--TRNA LIGASE, MITOCHONDRIAL"/>
    <property type="match status" value="1"/>
</dbReference>
<name>A0A2M7BC26_9BACT</name>
<keyword evidence="2 6" id="KW-0547">Nucleotide-binding</keyword>
<proteinExistence type="inferred from homology"/>
<dbReference type="EC" id="6.1.1.23" evidence="6"/>
<dbReference type="NCBIfam" id="TIGR00459">
    <property type="entry name" value="aspS_bact"/>
    <property type="match status" value="1"/>
</dbReference>
<evidence type="ECO:0000256" key="6">
    <source>
        <dbReference type="HAMAP-Rule" id="MF_00044"/>
    </source>
</evidence>
<dbReference type="InterPro" id="IPR006195">
    <property type="entry name" value="aa-tRNA-synth_II"/>
</dbReference>
<dbReference type="HAMAP" id="MF_00044">
    <property type="entry name" value="Asp_tRNA_synth_type1"/>
    <property type="match status" value="1"/>
</dbReference>
<dbReference type="PRINTS" id="PR01042">
    <property type="entry name" value="TRNASYNTHASP"/>
</dbReference>
<comment type="caution">
    <text evidence="8">The sequence shown here is derived from an EMBL/GenBank/DDBJ whole genome shotgun (WGS) entry which is preliminary data.</text>
</comment>
<dbReference type="GO" id="GO:0005524">
    <property type="term" value="F:ATP binding"/>
    <property type="evidence" value="ECO:0007669"/>
    <property type="project" value="UniProtKB-UniRule"/>
</dbReference>
<feature type="binding site" evidence="6">
    <location>
        <position position="367"/>
    </location>
    <ligand>
        <name>ATP</name>
        <dbReference type="ChEBI" id="CHEBI:30616"/>
    </ligand>
</feature>
<dbReference type="CDD" id="cd00777">
    <property type="entry name" value="AspRS_core"/>
    <property type="match status" value="1"/>
</dbReference>
<keyword evidence="5 6" id="KW-0030">Aminoacyl-tRNA synthetase</keyword>
<evidence type="ECO:0000256" key="5">
    <source>
        <dbReference type="ARBA" id="ARBA00023146"/>
    </source>
</evidence>
<dbReference type="Pfam" id="PF00152">
    <property type="entry name" value="tRNA-synt_2"/>
    <property type="match status" value="1"/>
</dbReference>
<gene>
    <name evidence="6 8" type="primary">aspS</name>
    <name evidence="8" type="ORF">COS54_02505</name>
</gene>
<keyword evidence="6" id="KW-0963">Cytoplasm</keyword>